<dbReference type="InterPro" id="IPR050791">
    <property type="entry name" value="Aldo-Keto_reductase"/>
</dbReference>
<comment type="caution">
    <text evidence="3">The sequence shown here is derived from an EMBL/GenBank/DDBJ whole genome shotgun (WGS) entry which is preliminary data.</text>
</comment>
<dbReference type="InterPro" id="IPR023210">
    <property type="entry name" value="NADP_OxRdtase_dom"/>
</dbReference>
<reference evidence="3" key="2">
    <citation type="journal article" date="2020" name="Nat. Commun.">
        <title>Large-scale genome sequencing of mycorrhizal fungi provides insights into the early evolution of symbiotic traits.</title>
        <authorList>
            <person name="Miyauchi S."/>
            <person name="Kiss E."/>
            <person name="Kuo A."/>
            <person name="Drula E."/>
            <person name="Kohler A."/>
            <person name="Sanchez-Garcia M."/>
            <person name="Morin E."/>
            <person name="Andreopoulos B."/>
            <person name="Barry K.W."/>
            <person name="Bonito G."/>
            <person name="Buee M."/>
            <person name="Carver A."/>
            <person name="Chen C."/>
            <person name="Cichocki N."/>
            <person name="Clum A."/>
            <person name="Culley D."/>
            <person name="Crous P.W."/>
            <person name="Fauchery L."/>
            <person name="Girlanda M."/>
            <person name="Hayes R.D."/>
            <person name="Keri Z."/>
            <person name="LaButti K."/>
            <person name="Lipzen A."/>
            <person name="Lombard V."/>
            <person name="Magnuson J."/>
            <person name="Maillard F."/>
            <person name="Murat C."/>
            <person name="Nolan M."/>
            <person name="Ohm R.A."/>
            <person name="Pangilinan J."/>
            <person name="Pereira M.F."/>
            <person name="Perotto S."/>
            <person name="Peter M."/>
            <person name="Pfister S."/>
            <person name="Riley R."/>
            <person name="Sitrit Y."/>
            <person name="Stielow J.B."/>
            <person name="Szollosi G."/>
            <person name="Zifcakova L."/>
            <person name="Stursova M."/>
            <person name="Spatafora J.W."/>
            <person name="Tedersoo L."/>
            <person name="Vaario L.M."/>
            <person name="Yamada A."/>
            <person name="Yan M."/>
            <person name="Wang P."/>
            <person name="Xu J."/>
            <person name="Bruns T."/>
            <person name="Baldrian P."/>
            <person name="Vilgalys R."/>
            <person name="Dunand C."/>
            <person name="Henrissat B."/>
            <person name="Grigoriev I.V."/>
            <person name="Hibbett D."/>
            <person name="Nagy L.G."/>
            <person name="Martin F.M."/>
        </authorList>
    </citation>
    <scope>NUCLEOTIDE SEQUENCE</scope>
    <source>
        <strain evidence="3">Prilba</strain>
    </source>
</reference>
<feature type="domain" description="NADP-dependent oxidoreductase" evidence="2">
    <location>
        <begin position="18"/>
        <end position="311"/>
    </location>
</feature>
<keyword evidence="1" id="KW-0560">Oxidoreductase</keyword>
<dbReference type="PANTHER" id="PTHR43625">
    <property type="entry name" value="AFLATOXIN B1 ALDEHYDE REDUCTASE"/>
    <property type="match status" value="1"/>
</dbReference>
<dbReference type="Pfam" id="PF00248">
    <property type="entry name" value="Aldo_ket_red"/>
    <property type="match status" value="1"/>
</dbReference>
<accession>A0A9P5JYF2</accession>
<proteinExistence type="predicted"/>
<dbReference type="Gene3D" id="3.20.20.100">
    <property type="entry name" value="NADP-dependent oxidoreductase domain"/>
    <property type="match status" value="1"/>
</dbReference>
<name>A0A9P5JYF2_9AGAM</name>
<dbReference type="AlphaFoldDB" id="A0A9P5JYF2"/>
<protein>
    <submittedName>
        <fullName evidence="3">Aldo/keto reductase</fullName>
    </submittedName>
</protein>
<sequence>MATKLPTRKVGQTEVTALGYGAMGISSFYGSAPPDEERFKFLDALFEAGCTNWDTADVYGDSEELIGRWLKRSGKRNEIFLATKFGGGSSSGKIIDCSPAYAKEACQKSLEKLGVDQIDLFYAHRADPTVPIEHTVGALAELVKEGKVKYIGICECNGDTLRRAYKVHPIAAIQVEYSPFTLDGEDPKIGALAAARELGVTVFAYSPLGRGLLTGKYKSPDDFEEGDMRRIIPRYSKENFPNVLKVVEEIQEIGKGHNASAGQVTLAWLLAQGPDVIPIPGTRNVKYLHENLGSLNVKLDPEEVRQVREIAERADSTLGDRYPTAMLETLYTNTPSL</sequence>
<evidence type="ECO:0000259" key="2">
    <source>
        <dbReference type="Pfam" id="PF00248"/>
    </source>
</evidence>
<evidence type="ECO:0000313" key="3">
    <source>
        <dbReference type="EMBL" id="KAF8469240.1"/>
    </source>
</evidence>
<dbReference type="InterPro" id="IPR020471">
    <property type="entry name" value="AKR"/>
</dbReference>
<dbReference type="PRINTS" id="PR00069">
    <property type="entry name" value="ALDKETRDTASE"/>
</dbReference>
<dbReference type="OrthoDB" id="37537at2759"/>
<dbReference type="GO" id="GO:0016491">
    <property type="term" value="F:oxidoreductase activity"/>
    <property type="evidence" value="ECO:0007669"/>
    <property type="project" value="UniProtKB-KW"/>
</dbReference>
<dbReference type="Proteomes" id="UP000759537">
    <property type="component" value="Unassembled WGS sequence"/>
</dbReference>
<dbReference type="PANTHER" id="PTHR43625:SF40">
    <property type="entry name" value="ALDO-KETO REDUCTASE YAKC [NADP(+)]"/>
    <property type="match status" value="1"/>
</dbReference>
<gene>
    <name evidence="3" type="ORF">DFH94DRAFT_675231</name>
</gene>
<evidence type="ECO:0000313" key="4">
    <source>
        <dbReference type="Proteomes" id="UP000759537"/>
    </source>
</evidence>
<dbReference type="GO" id="GO:0005737">
    <property type="term" value="C:cytoplasm"/>
    <property type="evidence" value="ECO:0007669"/>
    <property type="project" value="TreeGrafter"/>
</dbReference>
<keyword evidence="4" id="KW-1185">Reference proteome</keyword>
<dbReference type="SUPFAM" id="SSF51430">
    <property type="entry name" value="NAD(P)-linked oxidoreductase"/>
    <property type="match status" value="1"/>
</dbReference>
<evidence type="ECO:0000256" key="1">
    <source>
        <dbReference type="ARBA" id="ARBA00023002"/>
    </source>
</evidence>
<organism evidence="3 4">
    <name type="scientific">Russula ochroleuca</name>
    <dbReference type="NCBI Taxonomy" id="152965"/>
    <lineage>
        <taxon>Eukaryota</taxon>
        <taxon>Fungi</taxon>
        <taxon>Dikarya</taxon>
        <taxon>Basidiomycota</taxon>
        <taxon>Agaricomycotina</taxon>
        <taxon>Agaricomycetes</taxon>
        <taxon>Russulales</taxon>
        <taxon>Russulaceae</taxon>
        <taxon>Russula</taxon>
    </lineage>
</organism>
<reference evidence="3" key="1">
    <citation type="submission" date="2019-10" db="EMBL/GenBank/DDBJ databases">
        <authorList>
            <consortium name="DOE Joint Genome Institute"/>
            <person name="Kuo A."/>
            <person name="Miyauchi S."/>
            <person name="Kiss E."/>
            <person name="Drula E."/>
            <person name="Kohler A."/>
            <person name="Sanchez-Garcia M."/>
            <person name="Andreopoulos B."/>
            <person name="Barry K.W."/>
            <person name="Bonito G."/>
            <person name="Buee M."/>
            <person name="Carver A."/>
            <person name="Chen C."/>
            <person name="Cichocki N."/>
            <person name="Clum A."/>
            <person name="Culley D."/>
            <person name="Crous P.W."/>
            <person name="Fauchery L."/>
            <person name="Girlanda M."/>
            <person name="Hayes R."/>
            <person name="Keri Z."/>
            <person name="LaButti K."/>
            <person name="Lipzen A."/>
            <person name="Lombard V."/>
            <person name="Magnuson J."/>
            <person name="Maillard F."/>
            <person name="Morin E."/>
            <person name="Murat C."/>
            <person name="Nolan M."/>
            <person name="Ohm R."/>
            <person name="Pangilinan J."/>
            <person name="Pereira M."/>
            <person name="Perotto S."/>
            <person name="Peter M."/>
            <person name="Riley R."/>
            <person name="Sitrit Y."/>
            <person name="Stielow B."/>
            <person name="Szollosi G."/>
            <person name="Zifcakova L."/>
            <person name="Stursova M."/>
            <person name="Spatafora J.W."/>
            <person name="Tedersoo L."/>
            <person name="Vaario L.-M."/>
            <person name="Yamada A."/>
            <person name="Yan M."/>
            <person name="Wang P."/>
            <person name="Xu J."/>
            <person name="Bruns T."/>
            <person name="Baldrian P."/>
            <person name="Vilgalys R."/>
            <person name="Henrissat B."/>
            <person name="Grigoriev I.V."/>
            <person name="Hibbett D."/>
            <person name="Nagy L.G."/>
            <person name="Martin F.M."/>
        </authorList>
    </citation>
    <scope>NUCLEOTIDE SEQUENCE</scope>
    <source>
        <strain evidence="3">Prilba</strain>
    </source>
</reference>
<dbReference type="InterPro" id="IPR036812">
    <property type="entry name" value="NAD(P)_OxRdtase_dom_sf"/>
</dbReference>
<dbReference type="EMBL" id="WHVB01000029">
    <property type="protein sequence ID" value="KAF8469240.1"/>
    <property type="molecule type" value="Genomic_DNA"/>
</dbReference>